<proteinExistence type="predicted"/>
<comment type="caution">
    <text evidence="2">The sequence shown here is derived from an EMBL/GenBank/DDBJ whole genome shotgun (WGS) entry which is preliminary data.</text>
</comment>
<dbReference type="AlphaFoldDB" id="A0A4C1ZY96"/>
<dbReference type="OrthoDB" id="8016075at2759"/>
<name>A0A4C1ZY96_EUMVA</name>
<sequence>MSRPNAPHLIRPRVHNPANGDRGGERCAPPSPPTALGANARKGGYCALFSLISPREHNNKKHHTDEVSRVIATAASSMAMRRRTATLNHDVLTAWSHTGPRTAIAIEESGDKPSCYNCGKDHTANYGRCQEKSIPSTKTGNYANRESSYHFKYPDQPAGTIFVLPSFRRDSIEETASMGQPG</sequence>
<protein>
    <submittedName>
        <fullName evidence="2">Uncharacterized protein</fullName>
    </submittedName>
</protein>
<gene>
    <name evidence="2" type="ORF">EVAR_63812_1</name>
</gene>
<reference evidence="2 3" key="1">
    <citation type="journal article" date="2019" name="Commun. Biol.">
        <title>The bagworm genome reveals a unique fibroin gene that provides high tensile strength.</title>
        <authorList>
            <person name="Kono N."/>
            <person name="Nakamura H."/>
            <person name="Ohtoshi R."/>
            <person name="Tomita M."/>
            <person name="Numata K."/>
            <person name="Arakawa K."/>
        </authorList>
    </citation>
    <scope>NUCLEOTIDE SEQUENCE [LARGE SCALE GENOMIC DNA]</scope>
</reference>
<dbReference type="EMBL" id="BGZK01002376">
    <property type="protein sequence ID" value="GBP93436.1"/>
    <property type="molecule type" value="Genomic_DNA"/>
</dbReference>
<accession>A0A4C1ZY96</accession>
<keyword evidence="3" id="KW-1185">Reference proteome</keyword>
<evidence type="ECO:0000256" key="1">
    <source>
        <dbReference type="SAM" id="MobiDB-lite"/>
    </source>
</evidence>
<dbReference type="Proteomes" id="UP000299102">
    <property type="component" value="Unassembled WGS sequence"/>
</dbReference>
<feature type="region of interest" description="Disordered" evidence="1">
    <location>
        <begin position="1"/>
        <end position="36"/>
    </location>
</feature>
<evidence type="ECO:0000313" key="3">
    <source>
        <dbReference type="Proteomes" id="UP000299102"/>
    </source>
</evidence>
<evidence type="ECO:0000313" key="2">
    <source>
        <dbReference type="EMBL" id="GBP93436.1"/>
    </source>
</evidence>
<organism evidence="2 3">
    <name type="scientific">Eumeta variegata</name>
    <name type="common">Bagworm moth</name>
    <name type="synonym">Eumeta japonica</name>
    <dbReference type="NCBI Taxonomy" id="151549"/>
    <lineage>
        <taxon>Eukaryota</taxon>
        <taxon>Metazoa</taxon>
        <taxon>Ecdysozoa</taxon>
        <taxon>Arthropoda</taxon>
        <taxon>Hexapoda</taxon>
        <taxon>Insecta</taxon>
        <taxon>Pterygota</taxon>
        <taxon>Neoptera</taxon>
        <taxon>Endopterygota</taxon>
        <taxon>Lepidoptera</taxon>
        <taxon>Glossata</taxon>
        <taxon>Ditrysia</taxon>
        <taxon>Tineoidea</taxon>
        <taxon>Psychidae</taxon>
        <taxon>Oiketicinae</taxon>
        <taxon>Eumeta</taxon>
    </lineage>
</organism>